<keyword evidence="1" id="KW-0507">mRNA processing</keyword>
<feature type="region of interest" description="Disordered" evidence="3">
    <location>
        <begin position="77"/>
        <end position="168"/>
    </location>
</feature>
<feature type="domain" description="CCHC-type" evidence="4">
    <location>
        <begin position="666"/>
        <end position="681"/>
    </location>
</feature>
<dbReference type="PROSITE" id="PS50158">
    <property type="entry name" value="ZF_CCHC"/>
    <property type="match status" value="1"/>
</dbReference>
<feature type="region of interest" description="Disordered" evidence="3">
    <location>
        <begin position="991"/>
        <end position="1083"/>
    </location>
</feature>
<dbReference type="GO" id="GO:0003676">
    <property type="term" value="F:nucleic acid binding"/>
    <property type="evidence" value="ECO:0007669"/>
    <property type="project" value="InterPro"/>
</dbReference>
<dbReference type="EMBL" id="CACVBS010000066">
    <property type="protein sequence ID" value="CAA7268126.1"/>
    <property type="molecule type" value="Genomic_DNA"/>
</dbReference>
<evidence type="ECO:0000256" key="3">
    <source>
        <dbReference type="SAM" id="MobiDB-lite"/>
    </source>
</evidence>
<reference evidence="5 6" key="1">
    <citation type="submission" date="2020-01" db="EMBL/GenBank/DDBJ databases">
        <authorList>
            <person name="Gupta K D."/>
        </authorList>
    </citation>
    <scope>NUCLEOTIDE SEQUENCE [LARGE SCALE GENOMIC DNA]</scope>
</reference>
<evidence type="ECO:0000256" key="1">
    <source>
        <dbReference type="ARBA" id="ARBA00022664"/>
    </source>
</evidence>
<feature type="region of interest" description="Disordered" evidence="3">
    <location>
        <begin position="189"/>
        <end position="375"/>
    </location>
</feature>
<evidence type="ECO:0000313" key="5">
    <source>
        <dbReference type="EMBL" id="CAA7268126.1"/>
    </source>
</evidence>
<comment type="caution">
    <text evidence="5">The sequence shown here is derived from an EMBL/GenBank/DDBJ whole genome shotgun (WGS) entry which is preliminary data.</text>
</comment>
<keyword evidence="6" id="KW-1185">Reference proteome</keyword>
<dbReference type="InterPro" id="IPR001878">
    <property type="entry name" value="Znf_CCHC"/>
</dbReference>
<feature type="compositionally biased region" description="Low complexity" evidence="3">
    <location>
        <begin position="340"/>
        <end position="371"/>
    </location>
</feature>
<dbReference type="InterPro" id="IPR021109">
    <property type="entry name" value="Peptidase_aspartic_dom_sf"/>
</dbReference>
<gene>
    <name evidence="5" type="ORF">AAE3_LOCUS10442</name>
</gene>
<dbReference type="GO" id="GO:0006397">
    <property type="term" value="P:mRNA processing"/>
    <property type="evidence" value="ECO:0007669"/>
    <property type="project" value="UniProtKB-KW"/>
</dbReference>
<feature type="compositionally biased region" description="Low complexity" evidence="3">
    <location>
        <begin position="16"/>
        <end position="29"/>
    </location>
</feature>
<evidence type="ECO:0000259" key="4">
    <source>
        <dbReference type="PROSITE" id="PS50158"/>
    </source>
</evidence>
<proteinExistence type="predicted"/>
<keyword evidence="2" id="KW-0479">Metal-binding</keyword>
<feature type="compositionally biased region" description="Basic and acidic residues" evidence="3">
    <location>
        <begin position="630"/>
        <end position="646"/>
    </location>
</feature>
<feature type="compositionally biased region" description="Polar residues" evidence="3">
    <location>
        <begin position="262"/>
        <end position="283"/>
    </location>
</feature>
<protein>
    <recommendedName>
        <fullName evidence="4">CCHC-type domain-containing protein</fullName>
    </recommendedName>
</protein>
<accession>A0A8S0WXC6</accession>
<keyword evidence="2" id="KW-0862">Zinc</keyword>
<dbReference type="SMART" id="SM00343">
    <property type="entry name" value="ZnF_C2HC"/>
    <property type="match status" value="1"/>
</dbReference>
<dbReference type="InterPro" id="IPR036875">
    <property type="entry name" value="Znf_CCHC_sf"/>
</dbReference>
<dbReference type="Proteomes" id="UP000467700">
    <property type="component" value="Unassembled WGS sequence"/>
</dbReference>
<organism evidence="5 6">
    <name type="scientific">Cyclocybe aegerita</name>
    <name type="common">Black poplar mushroom</name>
    <name type="synonym">Agrocybe aegerita</name>
    <dbReference type="NCBI Taxonomy" id="1973307"/>
    <lineage>
        <taxon>Eukaryota</taxon>
        <taxon>Fungi</taxon>
        <taxon>Dikarya</taxon>
        <taxon>Basidiomycota</taxon>
        <taxon>Agaricomycotina</taxon>
        <taxon>Agaricomycetes</taxon>
        <taxon>Agaricomycetidae</taxon>
        <taxon>Agaricales</taxon>
        <taxon>Agaricineae</taxon>
        <taxon>Bolbitiaceae</taxon>
        <taxon>Cyclocybe</taxon>
    </lineage>
</organism>
<feature type="compositionally biased region" description="Basic and acidic residues" evidence="3">
    <location>
        <begin position="209"/>
        <end position="240"/>
    </location>
</feature>
<keyword evidence="2" id="KW-0863">Zinc-finger</keyword>
<dbReference type="OrthoDB" id="3267748at2759"/>
<dbReference type="CDD" id="cd00303">
    <property type="entry name" value="retropepsin_like"/>
    <property type="match status" value="1"/>
</dbReference>
<evidence type="ECO:0000313" key="6">
    <source>
        <dbReference type="Proteomes" id="UP000467700"/>
    </source>
</evidence>
<evidence type="ECO:0000256" key="2">
    <source>
        <dbReference type="PROSITE-ProRule" id="PRU00047"/>
    </source>
</evidence>
<feature type="compositionally biased region" description="Polar residues" evidence="3">
    <location>
        <begin position="1061"/>
        <end position="1072"/>
    </location>
</feature>
<name>A0A8S0WXC6_CYCAE</name>
<feature type="region of interest" description="Disordered" evidence="3">
    <location>
        <begin position="1"/>
        <end position="41"/>
    </location>
</feature>
<sequence length="1329" mass="149418">MSTRAPYALRTRRGRGAAPAAAAAPIPMRATRDIPPHLEGAPLGYATDVEARALCSDSEAGAHHSYSDVVASRPPLPIHSGRVEETPSPSALLLTGGPEVGENVVDPNTTVDPTDHERSSESESSDDENPNPWIEVSGKRKKQKSKKSAHRKHSRGSRTRGVPRDTTVDQASANLTREQHEHLNHRYKNIRQDLPAGRHRSTSSSSESSRGEGPSHSKGKAVDPREWGGLRMDSTERDPALQRALLDSMRTPRGRSVVIVPQPTTSNTQSASARQSAKTSKQRAPQARRNHTKKSGGLGKGQLPAEARPTAQIPARSYLGVTLSRVEKMDARKRKHRRSPPSSSPSSNSSLGSSSESSTNSGSLSETSSGSVDLRRVPTRTVDDIANVMDDISIVLLTVGVDIDTLVNLVNLTGKDNNAYQHFVRESSAYLEDAGIEPERYAFALSCYMKDRAYNFYTQKVSMNEEEWKLKDFYVELFNFCFPINYHLEMRKKLDQTKQYGKSVVEFTHDLEELFNIIGEVGEREQVLKLWFGLRKDIQSELWMSGLHPDTSSWDEVRARAEVVEIAMNVSSTTRDRGQSMPTSRQHENHRFPRHRAPQPANPGNNRDYRSSQIAPMNNRATCPGAPSGSRRDRPRDRPRDRRQDGKATNQLSEREVAERRAGNWCFQCNKVGHWERNCPQGKTVQSGSNHLPGVPNYNINVQDTGNDSDQPVEVLESMPLGYIDFEPARPSAEPWEIWEVPEPDWINGALSAPRSQIGDVYAMVAEYVLGQMQPYPEDDRFWFVALQMDLAQWFSVARVGHPDRGEYQIVDHLTQFDVKISKELLKRPRFDLPRWYAKRRARHHNQRLEWVHSPVDFCMGDATALVTLHLLEDGANTSFPSVHALDYYTRFEVLPLAGSSADYYAIWDFDLQAVTTVHRAMLEDPTFDLVGWYWDHLDQTGLYVHVQTKHTLWLQDQINELQRAAEPIPEEDETSGPEIELGCMIFGTETTSSSTSTSLSQFSLVQPPGGSETEYSNASDDSGSIPGLQTISGMSGSGSTFDTPSEDFRVSDIEEDRENSPTNEFPGQQLEQEPKNKPPVRSTVPMSIDIEHIKSLDDLSGYQLGRPFPGDETLETTPTCSRFHINIERLGKQFAVEWTIRDASHFKIHDHYHQATSYLPRDLLDNPEFNLLHWYEFRIAQFELDGFDFLPAKPPQKRVEQFKEALAETAANEERWPDVLEYINELIRHMVDDFNSLNVNAVQVDRGKFPAVQRNVSSVKEKGRVLLKLLVLKCLLGGHQVRALVDSGSQGDFVSTTLVDQLQLRKEELPDPLKLQLAVQGSCSVIKY</sequence>
<dbReference type="GO" id="GO:0008270">
    <property type="term" value="F:zinc ion binding"/>
    <property type="evidence" value="ECO:0007669"/>
    <property type="project" value="UniProtKB-KW"/>
</dbReference>
<feature type="region of interest" description="Disordered" evidence="3">
    <location>
        <begin position="568"/>
        <end position="657"/>
    </location>
</feature>
<dbReference type="Gene3D" id="2.40.70.10">
    <property type="entry name" value="Acid Proteases"/>
    <property type="match status" value="1"/>
</dbReference>
<feature type="compositionally biased region" description="Basic residues" evidence="3">
    <location>
        <begin position="139"/>
        <end position="158"/>
    </location>
</feature>
<feature type="compositionally biased region" description="Polar residues" evidence="3">
    <location>
        <begin position="1014"/>
        <end position="1044"/>
    </location>
</feature>
<dbReference type="SUPFAM" id="SSF57756">
    <property type="entry name" value="Retrovirus zinc finger-like domains"/>
    <property type="match status" value="1"/>
</dbReference>
<feature type="compositionally biased region" description="Polar residues" evidence="3">
    <location>
        <begin position="611"/>
        <end position="621"/>
    </location>
</feature>
<dbReference type="Gene3D" id="4.10.60.10">
    <property type="entry name" value="Zinc finger, CCHC-type"/>
    <property type="match status" value="1"/>
</dbReference>